<name>A0A8B9C8N0_9AVES</name>
<evidence type="ECO:0000313" key="2">
    <source>
        <dbReference type="Ensembl" id="ENSABRP00000015381.1"/>
    </source>
</evidence>
<dbReference type="GO" id="GO:0036503">
    <property type="term" value="P:ERAD pathway"/>
    <property type="evidence" value="ECO:0007669"/>
    <property type="project" value="Ensembl"/>
</dbReference>
<accession>A0A8B9C8N0</accession>
<evidence type="ECO:0000256" key="1">
    <source>
        <dbReference type="SAM" id="Phobius"/>
    </source>
</evidence>
<feature type="transmembrane region" description="Helical" evidence="1">
    <location>
        <begin position="119"/>
        <end position="139"/>
    </location>
</feature>
<reference evidence="2" key="2">
    <citation type="submission" date="2025-09" db="UniProtKB">
        <authorList>
            <consortium name="Ensembl"/>
        </authorList>
    </citation>
    <scope>IDENTIFICATION</scope>
</reference>
<dbReference type="InterPro" id="IPR008485">
    <property type="entry name" value="JAMP"/>
</dbReference>
<feature type="transmembrane region" description="Helical" evidence="1">
    <location>
        <begin position="215"/>
        <end position="231"/>
    </location>
</feature>
<keyword evidence="1" id="KW-0812">Transmembrane</keyword>
<sequence>VCPRGQRTDENKICRECVGSPDRYDWLYLGFMAMLPLVLHWFFIEWYSGKKSSSALLQHITALFECSVAAIVTLLVSDPVGSLHIRSCKVKKLSDWYTMLYNPSPDYITTVHCTHEAVYPLYTIVFIYYAFCLVLMMLLRPLLVKKIACGLGKSDRFKSIYAALYFFPVLTVLQAVGGGLLYYAFPYIILVLSLVTLAVYMSASEVEDLLVRKKRLVVLVSHWLLHAYGIISISKLDKLEQDLPLLALVPAPALFYVLTAKYTEPSRILSEGGNGH</sequence>
<protein>
    <submittedName>
        <fullName evidence="2">JNK1/MAPK8 associated membrane protein</fullName>
    </submittedName>
</protein>
<keyword evidence="1" id="KW-1133">Transmembrane helix</keyword>
<dbReference type="Proteomes" id="UP000694426">
    <property type="component" value="Unplaced"/>
</dbReference>
<feature type="transmembrane region" description="Helical" evidence="1">
    <location>
        <begin position="26"/>
        <end position="44"/>
    </location>
</feature>
<keyword evidence="1" id="KW-0472">Membrane</keyword>
<dbReference type="GO" id="GO:0006986">
    <property type="term" value="P:response to unfolded protein"/>
    <property type="evidence" value="ECO:0007669"/>
    <property type="project" value="InterPro"/>
</dbReference>
<feature type="transmembrane region" description="Helical" evidence="1">
    <location>
        <begin position="183"/>
        <end position="203"/>
    </location>
</feature>
<dbReference type="PANTHER" id="PTHR12740">
    <property type="entry name" value="JNK1/MAPK8-ASSOCIATED MEMBRANE PROTEIN"/>
    <property type="match status" value="1"/>
</dbReference>
<organism evidence="2 3">
    <name type="scientific">Anser brachyrhynchus</name>
    <name type="common">Pink-footed goose</name>
    <dbReference type="NCBI Taxonomy" id="132585"/>
    <lineage>
        <taxon>Eukaryota</taxon>
        <taxon>Metazoa</taxon>
        <taxon>Chordata</taxon>
        <taxon>Craniata</taxon>
        <taxon>Vertebrata</taxon>
        <taxon>Euteleostomi</taxon>
        <taxon>Archelosauria</taxon>
        <taxon>Archosauria</taxon>
        <taxon>Dinosauria</taxon>
        <taxon>Saurischia</taxon>
        <taxon>Theropoda</taxon>
        <taxon>Coelurosauria</taxon>
        <taxon>Aves</taxon>
        <taxon>Neognathae</taxon>
        <taxon>Galloanserae</taxon>
        <taxon>Anseriformes</taxon>
        <taxon>Anatidae</taxon>
        <taxon>Anserinae</taxon>
        <taxon>Anser</taxon>
    </lineage>
</organism>
<feature type="transmembrane region" description="Helical" evidence="1">
    <location>
        <begin position="56"/>
        <end position="76"/>
    </location>
</feature>
<gene>
    <name evidence="2" type="primary">JKAMP</name>
</gene>
<dbReference type="PANTHER" id="PTHR12740:SF4">
    <property type="entry name" value="JNK1_MAPK8-ASSOCIATED MEMBRANE PROTEIN"/>
    <property type="match status" value="1"/>
</dbReference>
<dbReference type="Pfam" id="PF05571">
    <property type="entry name" value="JAMP"/>
    <property type="match status" value="1"/>
</dbReference>
<dbReference type="Ensembl" id="ENSABRT00000021928.1">
    <property type="protein sequence ID" value="ENSABRP00000015381.1"/>
    <property type="gene ID" value="ENSABRG00000013527.1"/>
</dbReference>
<reference evidence="2" key="1">
    <citation type="submission" date="2025-08" db="UniProtKB">
        <authorList>
            <consortium name="Ensembl"/>
        </authorList>
    </citation>
    <scope>IDENTIFICATION</scope>
</reference>
<dbReference type="AlphaFoldDB" id="A0A8B9C8N0"/>
<dbReference type="GeneTree" id="ENSGT00390000018097"/>
<dbReference type="GO" id="GO:0016020">
    <property type="term" value="C:membrane"/>
    <property type="evidence" value="ECO:0007669"/>
    <property type="project" value="InterPro"/>
</dbReference>
<proteinExistence type="predicted"/>
<feature type="transmembrane region" description="Helical" evidence="1">
    <location>
        <begin position="243"/>
        <end position="260"/>
    </location>
</feature>
<keyword evidence="3" id="KW-1185">Reference proteome</keyword>
<evidence type="ECO:0000313" key="3">
    <source>
        <dbReference type="Proteomes" id="UP000694426"/>
    </source>
</evidence>
<feature type="transmembrane region" description="Helical" evidence="1">
    <location>
        <begin position="160"/>
        <end position="177"/>
    </location>
</feature>
<dbReference type="GO" id="GO:0031625">
    <property type="term" value="F:ubiquitin protein ligase binding"/>
    <property type="evidence" value="ECO:0007669"/>
    <property type="project" value="Ensembl"/>
</dbReference>